<keyword evidence="8" id="KW-1185">Reference proteome</keyword>
<dbReference type="HOGENOM" id="CLU_079101_0_0_1"/>
<dbReference type="PROSITE" id="PS51503">
    <property type="entry name" value="HIG1"/>
    <property type="match status" value="1"/>
</dbReference>
<dbReference type="InterPro" id="IPR040153">
    <property type="entry name" value="Rcf2"/>
</dbReference>
<evidence type="ECO:0000313" key="7">
    <source>
        <dbReference type="EMBL" id="KEQ83802.1"/>
    </source>
</evidence>
<dbReference type="EMBL" id="KL584983">
    <property type="protein sequence ID" value="KEQ83802.1"/>
    <property type="molecule type" value="Genomic_DNA"/>
</dbReference>
<evidence type="ECO:0000313" key="8">
    <source>
        <dbReference type="Proteomes" id="UP000030706"/>
    </source>
</evidence>
<dbReference type="InterPro" id="IPR007667">
    <property type="entry name" value="Hypoxia_induced_domain"/>
</dbReference>
<evidence type="ECO:0000256" key="5">
    <source>
        <dbReference type="SAM" id="Phobius"/>
    </source>
</evidence>
<evidence type="ECO:0000256" key="3">
    <source>
        <dbReference type="ARBA" id="ARBA00022989"/>
    </source>
</evidence>
<protein>
    <recommendedName>
        <fullName evidence="6">HIG1 domain-containing protein</fullName>
    </recommendedName>
</protein>
<dbReference type="AlphaFoldDB" id="A0A074XPA1"/>
<feature type="transmembrane region" description="Helical" evidence="5">
    <location>
        <begin position="20"/>
        <end position="39"/>
    </location>
</feature>
<dbReference type="PANTHER" id="PTHR28018">
    <property type="entry name" value="RESPIRATORY SUPERCOMPLEX FACTOR 2, MITOCHONDRIAL"/>
    <property type="match status" value="1"/>
</dbReference>
<dbReference type="GO" id="GO:0005739">
    <property type="term" value="C:mitochondrion"/>
    <property type="evidence" value="ECO:0007669"/>
    <property type="project" value="UniProtKB-SubCell"/>
</dbReference>
<dbReference type="GO" id="GO:0033617">
    <property type="term" value="P:mitochondrial respiratory chain complex IV assembly"/>
    <property type="evidence" value="ECO:0007669"/>
    <property type="project" value="TreeGrafter"/>
</dbReference>
<name>A0A074XPA1_AURPU</name>
<dbReference type="Proteomes" id="UP000030706">
    <property type="component" value="Unassembled WGS sequence"/>
</dbReference>
<dbReference type="PANTHER" id="PTHR28018:SF3">
    <property type="entry name" value="RESPIRATORY SUPERCOMPLEX FACTOR 2, MITOCHONDRIAL"/>
    <property type="match status" value="1"/>
</dbReference>
<evidence type="ECO:0000256" key="4">
    <source>
        <dbReference type="ARBA" id="ARBA00023136"/>
    </source>
</evidence>
<dbReference type="GeneID" id="40747855"/>
<feature type="domain" description="HIG1" evidence="6">
    <location>
        <begin position="87"/>
        <end position="179"/>
    </location>
</feature>
<keyword evidence="3 5" id="KW-1133">Transmembrane helix</keyword>
<sequence length="218" mass="24367">MKLLTPEQEREHYSNVLKGGWGGLIGGTALSTGILWTLGRRFPAIRHLNPSFHAFLVTGTGGFAAIIYADRYSRNYEATHNPDSAYTSSQILLKKQLQTAKPLSQRVSEWGLQNRYRIVLSSWVVSMAVALALINRKPFLSRAQKLVQARVFAQGSTLAVVIASLAFEGAEDVMNENAGEVLDSVDRVRRDRYPGQNRWMDMVAAGEQRIKEQEQVTM</sequence>
<keyword evidence="2 5" id="KW-0812">Transmembrane</keyword>
<organism evidence="7 8">
    <name type="scientific">Aureobasidium pullulans EXF-150</name>
    <dbReference type="NCBI Taxonomy" id="1043002"/>
    <lineage>
        <taxon>Eukaryota</taxon>
        <taxon>Fungi</taxon>
        <taxon>Dikarya</taxon>
        <taxon>Ascomycota</taxon>
        <taxon>Pezizomycotina</taxon>
        <taxon>Dothideomycetes</taxon>
        <taxon>Dothideomycetidae</taxon>
        <taxon>Dothideales</taxon>
        <taxon>Saccotheciaceae</taxon>
        <taxon>Aureobasidium</taxon>
    </lineage>
</organism>
<dbReference type="STRING" id="1043002.A0A074XPA1"/>
<dbReference type="OrthoDB" id="1915122at2759"/>
<feature type="transmembrane region" description="Helical" evidence="5">
    <location>
        <begin position="116"/>
        <end position="134"/>
    </location>
</feature>
<gene>
    <name evidence="7" type="ORF">M438DRAFT_345897</name>
</gene>
<keyword evidence="4 5" id="KW-0472">Membrane</keyword>
<evidence type="ECO:0000256" key="2">
    <source>
        <dbReference type="ARBA" id="ARBA00022692"/>
    </source>
</evidence>
<dbReference type="RefSeq" id="XP_029759989.1">
    <property type="nucleotide sequence ID" value="XM_029905549.1"/>
</dbReference>
<dbReference type="Pfam" id="PF04588">
    <property type="entry name" value="HIG_1_N"/>
    <property type="match status" value="1"/>
</dbReference>
<feature type="transmembrane region" description="Helical" evidence="5">
    <location>
        <begin position="51"/>
        <end position="69"/>
    </location>
</feature>
<proteinExistence type="predicted"/>
<evidence type="ECO:0000259" key="6">
    <source>
        <dbReference type="PROSITE" id="PS51503"/>
    </source>
</evidence>
<evidence type="ECO:0000256" key="1">
    <source>
        <dbReference type="ARBA" id="ARBA00004173"/>
    </source>
</evidence>
<reference evidence="7 8" key="1">
    <citation type="journal article" date="2014" name="BMC Genomics">
        <title>Genome sequencing of four Aureobasidium pullulans varieties: biotechnological potential, stress tolerance, and description of new species.</title>
        <authorList>
            <person name="Gostin Ar C."/>
            <person name="Ohm R.A."/>
            <person name="Kogej T."/>
            <person name="Sonjak S."/>
            <person name="Turk M."/>
            <person name="Zajc J."/>
            <person name="Zalar P."/>
            <person name="Grube M."/>
            <person name="Sun H."/>
            <person name="Han J."/>
            <person name="Sharma A."/>
            <person name="Chiniquy J."/>
            <person name="Ngan C.Y."/>
            <person name="Lipzen A."/>
            <person name="Barry K."/>
            <person name="Grigoriev I.V."/>
            <person name="Gunde-Cimerman N."/>
        </authorList>
    </citation>
    <scope>NUCLEOTIDE SEQUENCE [LARGE SCALE GENOMIC DNA]</scope>
    <source>
        <strain evidence="7 8">EXF-150</strain>
    </source>
</reference>
<comment type="subcellular location">
    <subcellularLocation>
        <location evidence="1">Mitochondrion</location>
    </subcellularLocation>
</comment>
<accession>A0A074XPA1</accession>